<feature type="compositionally biased region" description="Polar residues" evidence="2">
    <location>
        <begin position="1554"/>
        <end position="1572"/>
    </location>
</feature>
<feature type="compositionally biased region" description="Basic and acidic residues" evidence="2">
    <location>
        <begin position="1675"/>
        <end position="1685"/>
    </location>
</feature>
<feature type="compositionally biased region" description="Polar residues" evidence="2">
    <location>
        <begin position="1806"/>
        <end position="1820"/>
    </location>
</feature>
<protein>
    <submittedName>
        <fullName evidence="3">Uncharacterized protein</fullName>
    </submittedName>
</protein>
<feature type="region of interest" description="Disordered" evidence="2">
    <location>
        <begin position="194"/>
        <end position="228"/>
    </location>
</feature>
<reference evidence="3 4" key="1">
    <citation type="submission" date="2024-02" db="EMBL/GenBank/DDBJ databases">
        <authorList>
            <person name="Daric V."/>
            <person name="Darras S."/>
        </authorList>
    </citation>
    <scope>NUCLEOTIDE SEQUENCE [LARGE SCALE GENOMIC DNA]</scope>
</reference>
<sequence length="1820" mass="200781">MKALEPARNPHQVDQLNVRKSDYDNMEESLRDALRQGGRPVTTKDDPSKHMPQCETTITKHHNYITVYEHDQAQQGGKYRGLQKAENHRPHPGSTAGGFSPNFNLQQIASMGGEDFRKYCALLVNRVQQMEEQNHQLLRLAEKQKMEYNKVAAMVAQSEESQRRLQSECANLKHQIQQLITHNKMLREQQIIQSNQPSPNSPMTGGFPGNHGGFSQSEHNKQVGTPTNQTNAEFFRNLHSGVAGSHQNGLVNECQKNYQPSDIAAIVDLYAALQKSTLTDLGFATQSENSPRNGYPMNEHHPNPFPSLQVIQEHPERRHHRQHHPENHADYASPSSLCATNSCPCESRPSGELTPCRTRECKEHVVYSPTRKETQGTAFPFNPQQASSKPMGLQDGDGRQSFDNNSYVEVELKRYQKADEGLDQARHPSSEHFNHIASEKVRRDYRLRASHNHYSQVSPKTVEQRRPSSLVLDLGIAQSLPSPTFHQNQFQPVPTSVALSPVSPNYENVVFAQTNGKRNANNSNNNQANVQLSYQGERYKQQKAEISSPKVEKKSVLNKNPPKIAMSCKEISHSCPPDRRHASLSSFTSPTTSKKPFSRRSSITNLPPPPPPPPQTDEEIEQEDSSHPETVHSAKVTPIPRRVRSSSADHARTKSPDYNRSKFEKKEELRPKINEGFPRKLSVWRQHNEHHQASQQKQQHPDSQTEAKNIGWRRGSYAAACRKSQSLDHLYELMLLENGTASSQDNKDAVDNKEEAGTSDFSTLQFQRKFGSNPPSQDMNSLRPLHENLLSPTTEESETLSPTSPKHHYSRNADRPSPYEFMMPLKYQNSPPTAECNRKDFHGSVPTSPRSPQFFRLQKKSSNSESALFHSRSPVRHASKVPDFELDEEQVTSITDDVIGDDQVFEQVTTSNKPRTRLLSEGSTGRSRKECDPGKCHLRRHRSVESDVSINKKKEEVMSRCAEEKAKRLNSDSLNSPDKVNRSASGIAQQPRFPSTNPHLRLQPPATKVKRQDSNDGQKSPKQGEGTPVASSTKPSPLQFRPVENATVSQPHGGISKVSQNSAPLRSPMSSMSGSKDSILDDPKERGRSETKSSKKTKDNAAPGAVGKKKSSGNGSQSKSFVNIMKAKFARSTSGGRSSSGGKKGAEVVRPPDPFEISPIKPASASIDPRTLSLEPNSFLQTNKSVSPNDKKNSKQTLGKQSDAAVGRKLSQPFPNGIAYNTNSQSQTQLSKVVEEVLSDEGFAEGSTIERAEKESPTSQTTNDKTLTPQNVPSPRYVDVPIGGLNVSSNKLSAKQSRTPEKRNMPKKDNVDWYDSVVSLNRQRTEGEGPAHGKRFQVLPPETSLEEDPEAQASVKQRHTKNVMEREPPYENSPLDERLVQSRSLAQELSNRINKSRFESIEQRNHPNAPPGKEILATEVTLVRTSPSLYQSGSSIAQPSKRKSPARFNKSPSGGALGKLMQTVSSHYSSSREDLSGKDNSQGSEVRKTKYDQQKFFEKAFMHSVVQAELLQSQSQRSSIAEPNPNNNTIGDNPGHLAINSTSSAGESVAESVGTGSSFGSLPSDGLASSHSGDVIECQGITSSGSSDVPVKQQTQRMSKNKRNSASSFGFAGKTGTGGSSTSTSSSEMNFRGRSKLPGAGGLRPPARSSPPVSNKHPPASANPSSNNHNKNRNKSADPKARKEPQSPAIQQRSSEISESKPSRMAYVQKTQVASRLSRMSGSSKLPSSGKVSEIRARKGSDSASPARGLSQAHKIKLAPLNYGFQPSTASNKIRSRDNTPKGSVSEPVYENTSTIQHHEGKQSIKEASSNIRQNVAPQR</sequence>
<name>A0ABP0F4W5_CLALP</name>
<organism evidence="3 4">
    <name type="scientific">Clavelina lepadiformis</name>
    <name type="common">Light-bulb sea squirt</name>
    <name type="synonym">Ascidia lepadiformis</name>
    <dbReference type="NCBI Taxonomy" id="159417"/>
    <lineage>
        <taxon>Eukaryota</taxon>
        <taxon>Metazoa</taxon>
        <taxon>Chordata</taxon>
        <taxon>Tunicata</taxon>
        <taxon>Ascidiacea</taxon>
        <taxon>Aplousobranchia</taxon>
        <taxon>Clavelinidae</taxon>
        <taxon>Clavelina</taxon>
    </lineage>
</organism>
<feature type="region of interest" description="Disordered" evidence="2">
    <location>
        <begin position="1241"/>
        <end position="1417"/>
    </location>
</feature>
<feature type="compositionally biased region" description="Polar residues" evidence="2">
    <location>
        <begin position="213"/>
        <end position="228"/>
    </location>
</feature>
<evidence type="ECO:0000256" key="1">
    <source>
        <dbReference type="SAM" id="Coils"/>
    </source>
</evidence>
<feature type="compositionally biased region" description="Basic and acidic residues" evidence="2">
    <location>
        <begin position="745"/>
        <end position="756"/>
    </location>
</feature>
<feature type="region of interest" description="Disordered" evidence="2">
    <location>
        <begin position="569"/>
        <end position="707"/>
    </location>
</feature>
<proteinExistence type="predicted"/>
<feature type="compositionally biased region" description="Low complexity" evidence="2">
    <location>
        <begin position="789"/>
        <end position="804"/>
    </location>
</feature>
<feature type="coiled-coil region" evidence="1">
    <location>
        <begin position="120"/>
        <end position="189"/>
    </location>
</feature>
<feature type="region of interest" description="Disordered" evidence="2">
    <location>
        <begin position="287"/>
        <end position="307"/>
    </location>
</feature>
<feature type="compositionally biased region" description="Pro residues" evidence="2">
    <location>
        <begin position="606"/>
        <end position="615"/>
    </location>
</feature>
<feature type="compositionally biased region" description="Polar residues" evidence="2">
    <location>
        <begin position="194"/>
        <end position="203"/>
    </location>
</feature>
<feature type="compositionally biased region" description="Polar residues" evidence="2">
    <location>
        <begin position="1580"/>
        <end position="1598"/>
    </location>
</feature>
<feature type="compositionally biased region" description="Basic and acidic residues" evidence="2">
    <location>
        <begin position="950"/>
        <end position="970"/>
    </location>
</feature>
<feature type="compositionally biased region" description="Basic and acidic residues" evidence="2">
    <location>
        <begin position="17"/>
        <end position="34"/>
    </location>
</feature>
<dbReference type="EMBL" id="CAWYQH010000013">
    <property type="protein sequence ID" value="CAK8674740.1"/>
    <property type="molecule type" value="Genomic_DNA"/>
</dbReference>
<comment type="caution">
    <text evidence="3">The sequence shown here is derived from an EMBL/GenBank/DDBJ whole genome shotgun (WGS) entry which is preliminary data.</text>
</comment>
<feature type="region of interest" description="Disordered" evidence="2">
    <location>
        <begin position="1512"/>
        <end position="1820"/>
    </location>
</feature>
<feature type="compositionally biased region" description="Polar residues" evidence="2">
    <location>
        <begin position="1709"/>
        <end position="1731"/>
    </location>
</feature>
<feature type="compositionally biased region" description="Low complexity" evidence="2">
    <location>
        <begin position="1654"/>
        <end position="1669"/>
    </location>
</feature>
<feature type="region of interest" description="Disordered" evidence="2">
    <location>
        <begin position="1429"/>
        <end position="1490"/>
    </location>
</feature>
<feature type="compositionally biased region" description="Polar residues" evidence="2">
    <location>
        <begin position="1286"/>
        <end position="1297"/>
    </location>
</feature>
<keyword evidence="4" id="KW-1185">Reference proteome</keyword>
<feature type="compositionally biased region" description="Basic and acidic residues" evidence="2">
    <location>
        <begin position="647"/>
        <end position="673"/>
    </location>
</feature>
<feature type="region of interest" description="Disordered" evidence="2">
    <location>
        <begin position="742"/>
        <end position="816"/>
    </location>
</feature>
<gene>
    <name evidence="3" type="ORF">CVLEPA_LOCUS4409</name>
</gene>
<evidence type="ECO:0000256" key="2">
    <source>
        <dbReference type="SAM" id="MobiDB-lite"/>
    </source>
</evidence>
<feature type="compositionally biased region" description="Basic and acidic residues" evidence="2">
    <location>
        <begin position="1396"/>
        <end position="1405"/>
    </location>
</feature>
<feature type="compositionally biased region" description="Low complexity" evidence="2">
    <location>
        <begin position="585"/>
        <end position="595"/>
    </location>
</feature>
<feature type="compositionally biased region" description="Low complexity" evidence="2">
    <location>
        <begin position="1067"/>
        <end position="1077"/>
    </location>
</feature>
<feature type="compositionally biased region" description="Polar residues" evidence="2">
    <location>
        <begin position="1381"/>
        <end position="1393"/>
    </location>
</feature>
<feature type="region of interest" description="Disordered" evidence="2">
    <location>
        <begin position="907"/>
        <end position="1229"/>
    </location>
</feature>
<evidence type="ECO:0000313" key="3">
    <source>
        <dbReference type="EMBL" id="CAK8674740.1"/>
    </source>
</evidence>
<feature type="compositionally biased region" description="Basic and acidic residues" evidence="2">
    <location>
        <begin position="1298"/>
        <end position="1311"/>
    </location>
</feature>
<feature type="compositionally biased region" description="Polar residues" evidence="2">
    <location>
        <begin position="971"/>
        <end position="998"/>
    </location>
</feature>
<accession>A0ABP0F4W5</accession>
<feature type="compositionally biased region" description="Polar residues" evidence="2">
    <location>
        <begin position="1429"/>
        <end position="1438"/>
    </location>
</feature>
<feature type="compositionally biased region" description="Polar residues" evidence="2">
    <location>
        <begin position="1174"/>
        <end position="1188"/>
    </location>
</feature>
<evidence type="ECO:0000313" key="4">
    <source>
        <dbReference type="Proteomes" id="UP001642483"/>
    </source>
</evidence>
<feature type="compositionally biased region" description="Polar residues" evidence="2">
    <location>
        <begin position="1219"/>
        <end position="1229"/>
    </location>
</feature>
<feature type="compositionally biased region" description="Basic and acidic residues" evidence="2">
    <location>
        <begin position="1362"/>
        <end position="1380"/>
    </location>
</feature>
<feature type="region of interest" description="Disordered" evidence="2">
    <location>
        <begin position="830"/>
        <end position="875"/>
    </location>
</feature>
<feature type="compositionally biased region" description="Polar residues" evidence="2">
    <location>
        <begin position="1257"/>
        <end position="1273"/>
    </location>
</feature>
<feature type="region of interest" description="Disordered" evidence="2">
    <location>
        <begin position="369"/>
        <end position="399"/>
    </location>
</feature>
<feature type="region of interest" description="Disordered" evidence="2">
    <location>
        <begin position="1"/>
        <end position="51"/>
    </location>
</feature>
<feature type="compositionally biased region" description="Basic and acidic residues" evidence="2">
    <location>
        <begin position="1078"/>
        <end position="1099"/>
    </location>
</feature>
<dbReference type="Proteomes" id="UP001642483">
    <property type="component" value="Unassembled WGS sequence"/>
</dbReference>
<keyword evidence="1" id="KW-0175">Coiled coil</keyword>
<feature type="compositionally biased region" description="Polar residues" evidence="2">
    <location>
        <begin position="1512"/>
        <end position="1531"/>
    </location>
</feature>
<feature type="compositionally biased region" description="Basic and acidic residues" evidence="2">
    <location>
        <begin position="570"/>
        <end position="581"/>
    </location>
</feature>